<proteinExistence type="predicted"/>
<dbReference type="InterPro" id="IPR029032">
    <property type="entry name" value="AhpD-like"/>
</dbReference>
<sequence length="118" mass="12749">MTTANGAAPVYPLSAQETLVSNLDLLRETSGPVADAFRGLRRAADDHGPLEAKQRELCLLTGFAVSRNEPGFRVHCNRAKDAGATVEEIEQVVILMLGTSLGLVPVVEALNWVHDELR</sequence>
<gene>
    <name evidence="2" type="ORF">PS467_36030</name>
</gene>
<evidence type="ECO:0000313" key="3">
    <source>
        <dbReference type="Proteomes" id="UP001305606"/>
    </source>
</evidence>
<name>A0ABY9V902_9ACTN</name>
<dbReference type="Pfam" id="PF02627">
    <property type="entry name" value="CMD"/>
    <property type="match status" value="1"/>
</dbReference>
<accession>A0ABY9V902</accession>
<reference evidence="2 3" key="1">
    <citation type="submission" date="2023-02" db="EMBL/GenBank/DDBJ databases">
        <title>Streptomyces sp. SCA4-21 with antifungal activity against Fusarium oxysporum f. sp. cubense, Streptomyces sp. SCA2-17 with antifungal activity against Fusarium oxysporum f. sp. cubense.</title>
        <authorList>
            <person name="Qi D."/>
        </authorList>
    </citation>
    <scope>NUCLEOTIDE SEQUENCE [LARGE SCALE GENOMIC DNA]</scope>
    <source>
        <strain evidence="2 3">SCA4-21</strain>
    </source>
</reference>
<dbReference type="Gene3D" id="1.20.1290.10">
    <property type="entry name" value="AhpD-like"/>
    <property type="match status" value="1"/>
</dbReference>
<evidence type="ECO:0000259" key="1">
    <source>
        <dbReference type="Pfam" id="PF02627"/>
    </source>
</evidence>
<organism evidence="2 3">
    <name type="scientific">Streptomyces luomodiensis</name>
    <dbReference type="NCBI Taxonomy" id="3026192"/>
    <lineage>
        <taxon>Bacteria</taxon>
        <taxon>Bacillati</taxon>
        <taxon>Actinomycetota</taxon>
        <taxon>Actinomycetes</taxon>
        <taxon>Kitasatosporales</taxon>
        <taxon>Streptomycetaceae</taxon>
        <taxon>Streptomyces</taxon>
    </lineage>
</organism>
<evidence type="ECO:0000313" key="2">
    <source>
        <dbReference type="EMBL" id="WNF00350.1"/>
    </source>
</evidence>
<dbReference type="EMBL" id="CP117522">
    <property type="protein sequence ID" value="WNF00350.1"/>
    <property type="molecule type" value="Genomic_DNA"/>
</dbReference>
<feature type="domain" description="Carboxymuconolactone decarboxylase-like" evidence="1">
    <location>
        <begin position="33"/>
        <end position="96"/>
    </location>
</feature>
<dbReference type="SUPFAM" id="SSF69118">
    <property type="entry name" value="AhpD-like"/>
    <property type="match status" value="1"/>
</dbReference>
<protein>
    <submittedName>
        <fullName evidence="2">Carboxymuconolactone decarboxylase family protein</fullName>
    </submittedName>
</protein>
<dbReference type="InterPro" id="IPR003779">
    <property type="entry name" value="CMD-like"/>
</dbReference>
<dbReference type="Proteomes" id="UP001305606">
    <property type="component" value="Chromosome"/>
</dbReference>
<keyword evidence="3" id="KW-1185">Reference proteome</keyword>
<dbReference type="RefSeq" id="WP_311038744.1">
    <property type="nucleotide sequence ID" value="NZ_CP117522.1"/>
</dbReference>